<feature type="region of interest" description="Disordered" evidence="1">
    <location>
        <begin position="201"/>
        <end position="223"/>
    </location>
</feature>
<evidence type="ECO:0000313" key="3">
    <source>
        <dbReference type="EMBL" id="KIK98359.1"/>
    </source>
</evidence>
<gene>
    <name evidence="3" type="ORF">PAXRUDRAFT_46689</name>
</gene>
<keyword evidence="2" id="KW-1133">Transmembrane helix</keyword>
<keyword evidence="4" id="KW-1185">Reference proteome</keyword>
<dbReference type="Proteomes" id="UP000054538">
    <property type="component" value="Unassembled WGS sequence"/>
</dbReference>
<dbReference type="InParanoid" id="A0A0D0E8B7"/>
<feature type="non-terminal residue" evidence="3">
    <location>
        <position position="252"/>
    </location>
</feature>
<proteinExistence type="predicted"/>
<feature type="compositionally biased region" description="Polar residues" evidence="1">
    <location>
        <begin position="201"/>
        <end position="212"/>
    </location>
</feature>
<dbReference type="HOGENOM" id="CLU_084277_0_0_1"/>
<name>A0A0D0E8B7_9AGAM</name>
<reference evidence="4" key="2">
    <citation type="submission" date="2015-01" db="EMBL/GenBank/DDBJ databases">
        <title>Evolutionary Origins and Diversification of the Mycorrhizal Mutualists.</title>
        <authorList>
            <consortium name="DOE Joint Genome Institute"/>
            <consortium name="Mycorrhizal Genomics Consortium"/>
            <person name="Kohler A."/>
            <person name="Kuo A."/>
            <person name="Nagy L.G."/>
            <person name="Floudas D."/>
            <person name="Copeland A."/>
            <person name="Barry K.W."/>
            <person name="Cichocki N."/>
            <person name="Veneault-Fourrey C."/>
            <person name="LaButti K."/>
            <person name="Lindquist E.A."/>
            <person name="Lipzen A."/>
            <person name="Lundell T."/>
            <person name="Morin E."/>
            <person name="Murat C."/>
            <person name="Riley R."/>
            <person name="Ohm R."/>
            <person name="Sun H."/>
            <person name="Tunlid A."/>
            <person name="Henrissat B."/>
            <person name="Grigoriev I.V."/>
            <person name="Hibbett D.S."/>
            <person name="Martin F."/>
        </authorList>
    </citation>
    <scope>NUCLEOTIDE SEQUENCE [LARGE SCALE GENOMIC DNA]</scope>
    <source>
        <strain evidence="4">Ve08.2h10</strain>
    </source>
</reference>
<keyword evidence="2" id="KW-0812">Transmembrane</keyword>
<dbReference type="EMBL" id="KN824896">
    <property type="protein sequence ID" value="KIK98359.1"/>
    <property type="molecule type" value="Genomic_DNA"/>
</dbReference>
<evidence type="ECO:0000313" key="4">
    <source>
        <dbReference type="Proteomes" id="UP000054538"/>
    </source>
</evidence>
<feature type="compositionally biased region" description="Low complexity" evidence="1">
    <location>
        <begin position="213"/>
        <end position="223"/>
    </location>
</feature>
<evidence type="ECO:0000256" key="1">
    <source>
        <dbReference type="SAM" id="MobiDB-lite"/>
    </source>
</evidence>
<feature type="transmembrane region" description="Helical" evidence="2">
    <location>
        <begin position="229"/>
        <end position="251"/>
    </location>
</feature>
<dbReference type="PANTHER" id="PTHR34862">
    <property type="entry name" value="SPARK DOMAIN-CONTAINING PROTEIN"/>
    <property type="match status" value="1"/>
</dbReference>
<evidence type="ECO:0000256" key="2">
    <source>
        <dbReference type="SAM" id="Phobius"/>
    </source>
</evidence>
<feature type="non-terminal residue" evidence="3">
    <location>
        <position position="1"/>
    </location>
</feature>
<dbReference type="AlphaFoldDB" id="A0A0D0E8B7"/>
<dbReference type="OrthoDB" id="2536450at2759"/>
<dbReference type="STRING" id="930991.A0A0D0E8B7"/>
<sequence length="252" mass="25369">LIVGAGFAAAQSISSQCTVALASVAGSPDAACLNPSGLVQLALLNSTTSVIPTISTWLPGMCSQGPCSNATLQAVVTNVTNGCPTELQGLGLTTTDPTALATEIEYIYPTFRQVVCLKDTSANSLCATEWLTGIQDATTTLTLSAVITLLTQSLSGQNVGVPQSVVCSDCSKAAYTIVATDLPSAVAGNQTTFQSECGTSFTDGQTPSDIQETASNSTTTTTTGGAATLSVSSLNVGAAMLVAVFSAFAIFA</sequence>
<reference evidence="3 4" key="1">
    <citation type="submission" date="2014-04" db="EMBL/GenBank/DDBJ databases">
        <authorList>
            <consortium name="DOE Joint Genome Institute"/>
            <person name="Kuo A."/>
            <person name="Kohler A."/>
            <person name="Jargeat P."/>
            <person name="Nagy L.G."/>
            <person name="Floudas D."/>
            <person name="Copeland A."/>
            <person name="Barry K.W."/>
            <person name="Cichocki N."/>
            <person name="Veneault-Fourrey C."/>
            <person name="LaButti K."/>
            <person name="Lindquist E.A."/>
            <person name="Lipzen A."/>
            <person name="Lundell T."/>
            <person name="Morin E."/>
            <person name="Murat C."/>
            <person name="Sun H."/>
            <person name="Tunlid A."/>
            <person name="Henrissat B."/>
            <person name="Grigoriev I.V."/>
            <person name="Hibbett D.S."/>
            <person name="Martin F."/>
            <person name="Nordberg H.P."/>
            <person name="Cantor M.N."/>
            <person name="Hua S.X."/>
        </authorList>
    </citation>
    <scope>NUCLEOTIDE SEQUENCE [LARGE SCALE GENOMIC DNA]</scope>
    <source>
        <strain evidence="3 4">Ve08.2h10</strain>
    </source>
</reference>
<keyword evidence="2" id="KW-0472">Membrane</keyword>
<accession>A0A0D0E8B7</accession>
<organism evidence="3 4">
    <name type="scientific">Paxillus rubicundulus Ve08.2h10</name>
    <dbReference type="NCBI Taxonomy" id="930991"/>
    <lineage>
        <taxon>Eukaryota</taxon>
        <taxon>Fungi</taxon>
        <taxon>Dikarya</taxon>
        <taxon>Basidiomycota</taxon>
        <taxon>Agaricomycotina</taxon>
        <taxon>Agaricomycetes</taxon>
        <taxon>Agaricomycetidae</taxon>
        <taxon>Boletales</taxon>
        <taxon>Paxilineae</taxon>
        <taxon>Paxillaceae</taxon>
        <taxon>Paxillus</taxon>
    </lineage>
</organism>
<dbReference type="PANTHER" id="PTHR34862:SF1">
    <property type="entry name" value="SPARK DOMAIN-CONTAINING PROTEIN"/>
    <property type="match status" value="1"/>
</dbReference>
<protein>
    <submittedName>
        <fullName evidence="3">Uncharacterized protein</fullName>
    </submittedName>
</protein>